<keyword evidence="1" id="KW-0812">Transmembrane</keyword>
<reference evidence="3" key="1">
    <citation type="journal article" date="2013" name="Environ. Microbiol.">
        <title>Microbiota from the distal guts of lean and obese adolescents exhibit partial functional redundancy besides clear differences in community structure.</title>
        <authorList>
            <person name="Ferrer M."/>
            <person name="Ruiz A."/>
            <person name="Lanza F."/>
            <person name="Haange S.B."/>
            <person name="Oberbach A."/>
            <person name="Till H."/>
            <person name="Bargiela R."/>
            <person name="Campoy C."/>
            <person name="Segura M.T."/>
            <person name="Richter M."/>
            <person name="von Bergen M."/>
            <person name="Seifert J."/>
            <person name="Suarez A."/>
        </authorList>
    </citation>
    <scope>NUCLEOTIDE SEQUENCE</scope>
</reference>
<evidence type="ECO:0000259" key="2">
    <source>
        <dbReference type="Pfam" id="PF07833"/>
    </source>
</evidence>
<dbReference type="Gene3D" id="3.30.457.10">
    <property type="entry name" value="Copper amine oxidase-like, N-terminal domain"/>
    <property type="match status" value="1"/>
</dbReference>
<dbReference type="Pfam" id="PF07833">
    <property type="entry name" value="Cu_amine_oxidN1"/>
    <property type="match status" value="1"/>
</dbReference>
<dbReference type="InterPro" id="IPR012854">
    <property type="entry name" value="Cu_amine_oxidase-like_N"/>
</dbReference>
<evidence type="ECO:0000256" key="1">
    <source>
        <dbReference type="SAM" id="Phobius"/>
    </source>
</evidence>
<sequence length="173" mass="19759">MKNKKIVILCIPIIVVVLILVGFTMVFSKENIQKNVDGVKFDKKWNRIMAREINKNKINLKVDGRTIECNGETPYMTNKMELMIPISVISDAFNCAKNVYNGKEILIEKGSNKATLYFGKKNIKFNENNYKISNGAKKINDSIYVSAKVFSKYLNYSYKWNSKSNTASFTNTA</sequence>
<comment type="caution">
    <text evidence="3">The sequence shown here is derived from an EMBL/GenBank/DDBJ whole genome shotgun (WGS) entry which is preliminary data.</text>
</comment>
<dbReference type="InterPro" id="IPR036582">
    <property type="entry name" value="Mao_N_sf"/>
</dbReference>
<dbReference type="EMBL" id="AJWZ01000265">
    <property type="protein sequence ID" value="EKC77384.1"/>
    <property type="molecule type" value="Genomic_DNA"/>
</dbReference>
<accession>K1UBI1</accession>
<protein>
    <submittedName>
        <fullName evidence="3">Cysteine proteinase</fullName>
    </submittedName>
</protein>
<evidence type="ECO:0000313" key="3">
    <source>
        <dbReference type="EMBL" id="EKC77384.1"/>
    </source>
</evidence>
<dbReference type="AlphaFoldDB" id="K1UBI1"/>
<dbReference type="SUPFAM" id="SSF55383">
    <property type="entry name" value="Copper amine oxidase, domain N"/>
    <property type="match status" value="1"/>
</dbReference>
<feature type="transmembrane region" description="Helical" evidence="1">
    <location>
        <begin position="6"/>
        <end position="27"/>
    </location>
</feature>
<name>K1UBI1_9ZZZZ</name>
<feature type="non-terminal residue" evidence="3">
    <location>
        <position position="173"/>
    </location>
</feature>
<proteinExistence type="predicted"/>
<organism evidence="3">
    <name type="scientific">human gut metagenome</name>
    <dbReference type="NCBI Taxonomy" id="408170"/>
    <lineage>
        <taxon>unclassified sequences</taxon>
        <taxon>metagenomes</taxon>
        <taxon>organismal metagenomes</taxon>
    </lineage>
</organism>
<keyword evidence="1" id="KW-1133">Transmembrane helix</keyword>
<keyword evidence="1" id="KW-0472">Membrane</keyword>
<gene>
    <name evidence="3" type="ORF">OBE_00383</name>
</gene>
<feature type="domain" description="Copper amine oxidase-like N-terminal" evidence="2">
    <location>
        <begin position="62"/>
        <end position="167"/>
    </location>
</feature>